<accession>A0A2A5QP66</accession>
<keyword evidence="2" id="KW-1185">Reference proteome</keyword>
<sequence length="108" mass="11632">MSPRVDLAQEQVDRTSLRLQECGVHDVAVLETLADLPDLEYGSGELPDEVAIICRKCDDEIGDGEMMGTHYGSIYHDGCVPDVSEGPLPLAQYLAGVTDGTRGPEATR</sequence>
<dbReference type="Proteomes" id="UP000219689">
    <property type="component" value="Unassembled WGS sequence"/>
</dbReference>
<dbReference type="EMBL" id="NXNI01000003">
    <property type="protein sequence ID" value="PCR88630.1"/>
    <property type="molecule type" value="Genomic_DNA"/>
</dbReference>
<evidence type="ECO:0000313" key="2">
    <source>
        <dbReference type="Proteomes" id="UP000219689"/>
    </source>
</evidence>
<reference evidence="1 2" key="1">
    <citation type="submission" date="2017-09" db="EMBL/GenBank/DDBJ databases">
        <title>Genome sequences of Natrinema ejinorence JCM 13890T.</title>
        <authorList>
            <person name="Roh S.W."/>
            <person name="Kim Y.B."/>
            <person name="Kim J.Y."/>
        </authorList>
    </citation>
    <scope>NUCLEOTIDE SEQUENCE [LARGE SCALE GENOMIC DNA]</scope>
    <source>
        <strain evidence="1 2">JCM 13890</strain>
    </source>
</reference>
<dbReference type="OrthoDB" id="373400at2157"/>
<dbReference type="AlphaFoldDB" id="A0A2A5QP66"/>
<gene>
    <name evidence="1" type="ORF">CP557_21595</name>
</gene>
<protein>
    <submittedName>
        <fullName evidence="1">Uncharacterized protein</fullName>
    </submittedName>
</protein>
<dbReference type="RefSeq" id="WP_097382097.1">
    <property type="nucleotide sequence ID" value="NZ_NXNI01000003.1"/>
</dbReference>
<name>A0A2A5QP66_9EURY</name>
<comment type="caution">
    <text evidence="1">The sequence shown here is derived from an EMBL/GenBank/DDBJ whole genome shotgun (WGS) entry which is preliminary data.</text>
</comment>
<evidence type="ECO:0000313" key="1">
    <source>
        <dbReference type="EMBL" id="PCR88630.1"/>
    </source>
</evidence>
<proteinExistence type="predicted"/>
<organism evidence="1 2">
    <name type="scientific">Natrinema ejinorense</name>
    <dbReference type="NCBI Taxonomy" id="373386"/>
    <lineage>
        <taxon>Archaea</taxon>
        <taxon>Methanobacteriati</taxon>
        <taxon>Methanobacteriota</taxon>
        <taxon>Stenosarchaea group</taxon>
        <taxon>Halobacteria</taxon>
        <taxon>Halobacteriales</taxon>
        <taxon>Natrialbaceae</taxon>
        <taxon>Natrinema</taxon>
    </lineage>
</organism>